<reference evidence="1 2" key="1">
    <citation type="submission" date="2019-10" db="EMBL/GenBank/DDBJ databases">
        <title>Dictyobacter vulcani sp. nov., within the class Ktedonobacteria, isolated from soil of volcanic Mt. Zao.</title>
        <authorList>
            <person name="Zheng Y."/>
            <person name="Wang C.M."/>
            <person name="Sakai Y."/>
            <person name="Abe K."/>
            <person name="Yokota A."/>
            <person name="Yabe S."/>
        </authorList>
    </citation>
    <scope>NUCLEOTIDE SEQUENCE [LARGE SCALE GENOMIC DNA]</scope>
    <source>
        <strain evidence="1 2">W12</strain>
    </source>
</reference>
<protein>
    <recommendedName>
        <fullName evidence="3">Integrase</fullName>
    </recommendedName>
</protein>
<name>A0A5J4KM42_9CHLR</name>
<proteinExistence type="predicted"/>
<evidence type="ECO:0000313" key="1">
    <source>
        <dbReference type="EMBL" id="GER88935.1"/>
    </source>
</evidence>
<dbReference type="Proteomes" id="UP000326912">
    <property type="component" value="Unassembled WGS sequence"/>
</dbReference>
<dbReference type="RefSeq" id="WP_162005264.1">
    <property type="nucleotide sequence ID" value="NZ_BKZW01000001.1"/>
</dbReference>
<comment type="caution">
    <text evidence="1">The sequence shown here is derived from an EMBL/GenBank/DDBJ whole genome shotgun (WGS) entry which is preliminary data.</text>
</comment>
<evidence type="ECO:0000313" key="2">
    <source>
        <dbReference type="Proteomes" id="UP000326912"/>
    </source>
</evidence>
<accession>A0A5J4KM42</accession>
<keyword evidence="2" id="KW-1185">Reference proteome</keyword>
<gene>
    <name evidence="1" type="ORF">KDW_30970</name>
</gene>
<evidence type="ECO:0008006" key="3">
    <source>
        <dbReference type="Google" id="ProtNLM"/>
    </source>
</evidence>
<dbReference type="AlphaFoldDB" id="A0A5J4KM42"/>
<organism evidence="1 2">
    <name type="scientific">Dictyobacter vulcani</name>
    <dbReference type="NCBI Taxonomy" id="2607529"/>
    <lineage>
        <taxon>Bacteria</taxon>
        <taxon>Bacillati</taxon>
        <taxon>Chloroflexota</taxon>
        <taxon>Ktedonobacteria</taxon>
        <taxon>Ktedonobacterales</taxon>
        <taxon>Dictyobacteraceae</taxon>
        <taxon>Dictyobacter</taxon>
    </lineage>
</organism>
<sequence length="119" mass="14098">MREVYWQSRERLVVYVRNGKGGQAREVLVLPGHEQAVWSRVEGRNADEHVFEHLPKNMDIHSYRREYAQALYLWRASGRTLPSPLGRLKSSDYDRQAALFVSEQLGHHRLDVMLRHYLR</sequence>
<dbReference type="EMBL" id="BKZW01000001">
    <property type="protein sequence ID" value="GER88935.1"/>
    <property type="molecule type" value="Genomic_DNA"/>
</dbReference>